<evidence type="ECO:0000313" key="3">
    <source>
        <dbReference type="EMBL" id="TPX74013.1"/>
    </source>
</evidence>
<evidence type="ECO:0000313" key="4">
    <source>
        <dbReference type="Proteomes" id="UP000320333"/>
    </source>
</evidence>
<proteinExistence type="predicted"/>
<dbReference type="EMBL" id="QEAP01000150">
    <property type="protein sequence ID" value="TPX74013.1"/>
    <property type="molecule type" value="Genomic_DNA"/>
</dbReference>
<dbReference type="PROSITE" id="PS50004">
    <property type="entry name" value="C2"/>
    <property type="match status" value="1"/>
</dbReference>
<name>A0A507FCK2_9FUNG</name>
<dbReference type="PANTHER" id="PTHR21665">
    <property type="entry name" value="CATION CHANNEL SPERM-ASSOCIATED TARGETING SUBUNIT TAU"/>
    <property type="match status" value="1"/>
</dbReference>
<organism evidence="3 4">
    <name type="scientific">Chytriomyces confervae</name>
    <dbReference type="NCBI Taxonomy" id="246404"/>
    <lineage>
        <taxon>Eukaryota</taxon>
        <taxon>Fungi</taxon>
        <taxon>Fungi incertae sedis</taxon>
        <taxon>Chytridiomycota</taxon>
        <taxon>Chytridiomycota incertae sedis</taxon>
        <taxon>Chytridiomycetes</taxon>
        <taxon>Chytridiales</taxon>
        <taxon>Chytriomycetaceae</taxon>
        <taxon>Chytriomyces</taxon>
    </lineage>
</organism>
<sequence length="418" mass="46746">MAFFDKNSHLWKELLNGNRDKKDEEERDSLHSAAKINRVLSAEESVRPSLRGVLSVKIRMVSLIKFDSSPQGANPTCTGGSHCTVTIRNLVKRTQVAQNNMGILKYDQTKHFPIQITRNRRHPYNMLKIELLSYSPNSTTHIVNVGSVAFHLHDIIRANPIAGTFDLWNDHMQVGDIDLEFTFSYGTFGYGYSPQLKEEDETAEEIVTYSLFPRVTPRRELREQDDPVMVVCAVPHPPFVNFKEKVHLSYGREIREQLESAAEGMYKPDVFEREMSAFDQVREEQEEVTVTLSDQVNLEGDTQHRVLVSKDYTRFVSSDGSSSGELDDRLSPRKRSPSLIAAGSGFFSGPSMGTIPSNPVGAMNMLATSALARKDRNSRSAQGVVSRTSMLASTRPAAPVVPSDNENSQLNVPGAWPK</sequence>
<comment type="caution">
    <text evidence="3">The sequence shown here is derived from an EMBL/GenBank/DDBJ whole genome shotgun (WGS) entry which is preliminary data.</text>
</comment>
<evidence type="ECO:0000259" key="2">
    <source>
        <dbReference type="PROSITE" id="PS50004"/>
    </source>
</evidence>
<evidence type="ECO:0000256" key="1">
    <source>
        <dbReference type="SAM" id="MobiDB-lite"/>
    </source>
</evidence>
<feature type="domain" description="C2" evidence="2">
    <location>
        <begin position="32"/>
        <end position="165"/>
    </location>
</feature>
<protein>
    <recommendedName>
        <fullName evidence="2">C2 domain-containing protein</fullName>
    </recommendedName>
</protein>
<dbReference type="PANTHER" id="PTHR21665:SF2">
    <property type="entry name" value="CATION CHANNEL SPERM-ASSOCIATED TARGETING SUBUNIT TAU"/>
    <property type="match status" value="1"/>
</dbReference>
<dbReference type="InterPro" id="IPR000008">
    <property type="entry name" value="C2_dom"/>
</dbReference>
<gene>
    <name evidence="3" type="ORF">CcCBS67573_g04720</name>
</gene>
<dbReference type="InterPro" id="IPR031462">
    <property type="entry name" value="CTSRT"/>
</dbReference>
<dbReference type="Proteomes" id="UP000320333">
    <property type="component" value="Unassembled WGS sequence"/>
</dbReference>
<dbReference type="OrthoDB" id="2144823at2759"/>
<dbReference type="Pfam" id="PF15729">
    <property type="entry name" value="CTSRT"/>
    <property type="match status" value="1"/>
</dbReference>
<reference evidence="3 4" key="1">
    <citation type="journal article" date="2019" name="Sci. Rep.">
        <title>Comparative genomics of chytrid fungi reveal insights into the obligate biotrophic and pathogenic lifestyle of Synchytrium endobioticum.</title>
        <authorList>
            <person name="van de Vossenberg B.T.L.H."/>
            <person name="Warris S."/>
            <person name="Nguyen H.D.T."/>
            <person name="van Gent-Pelzer M.P.E."/>
            <person name="Joly D.L."/>
            <person name="van de Geest H.C."/>
            <person name="Bonants P.J.M."/>
            <person name="Smith D.S."/>
            <person name="Levesque C.A."/>
            <person name="van der Lee T.A.J."/>
        </authorList>
    </citation>
    <scope>NUCLEOTIDE SEQUENCE [LARGE SCALE GENOMIC DNA]</scope>
    <source>
        <strain evidence="3 4">CBS 675.73</strain>
    </source>
</reference>
<dbReference type="InterPro" id="IPR048363">
    <property type="entry name" value="CTSRT_C2"/>
</dbReference>
<accession>A0A507FCK2</accession>
<feature type="region of interest" description="Disordered" evidence="1">
    <location>
        <begin position="373"/>
        <end position="418"/>
    </location>
</feature>
<keyword evidence="4" id="KW-1185">Reference proteome</keyword>
<dbReference type="AlphaFoldDB" id="A0A507FCK2"/>
<feature type="region of interest" description="Disordered" evidence="1">
    <location>
        <begin position="316"/>
        <end position="337"/>
    </location>
</feature>
<feature type="compositionally biased region" description="Polar residues" evidence="1">
    <location>
        <begin position="379"/>
        <end position="392"/>
    </location>
</feature>